<feature type="compositionally biased region" description="Polar residues" evidence="1">
    <location>
        <begin position="1"/>
        <end position="11"/>
    </location>
</feature>
<evidence type="ECO:0000313" key="2">
    <source>
        <dbReference type="EnsemblMetazoa" id="ACUA009418-PA"/>
    </source>
</evidence>
<dbReference type="EMBL" id="AXCM01015851">
    <property type="status" value="NOT_ANNOTATED_CDS"/>
    <property type="molecule type" value="Genomic_DNA"/>
</dbReference>
<dbReference type="VEuPathDB" id="VectorBase:ACUA009418"/>
<sequence length="130" mass="13396">MSIQTAEVQQKSGSGSGSGHASISPPSHPAPATMAPALTACCSIPYSDRPVGRGATVTAGKMVPTLDVTAKLTLLIMLLIAVIDHSEAREGFAVLFFDATPSAARHHIVSHLSVSSGNYPIGVTPYEAEL</sequence>
<accession>A0A182M4P7</accession>
<protein>
    <submittedName>
        <fullName evidence="2">Uncharacterized protein</fullName>
    </submittedName>
</protein>
<dbReference type="EnsemblMetazoa" id="ACUA009418-RA">
    <property type="protein sequence ID" value="ACUA009418-PA"/>
    <property type="gene ID" value="ACUA009418"/>
</dbReference>
<evidence type="ECO:0000256" key="1">
    <source>
        <dbReference type="SAM" id="MobiDB-lite"/>
    </source>
</evidence>
<reference evidence="2" key="2">
    <citation type="submission" date="2020-05" db="UniProtKB">
        <authorList>
            <consortium name="EnsemblMetazoa"/>
        </authorList>
    </citation>
    <scope>IDENTIFICATION</scope>
    <source>
        <strain evidence="2">A-37</strain>
    </source>
</reference>
<feature type="region of interest" description="Disordered" evidence="1">
    <location>
        <begin position="1"/>
        <end position="32"/>
    </location>
</feature>
<proteinExistence type="predicted"/>
<dbReference type="AlphaFoldDB" id="A0A182M4P7"/>
<organism evidence="2 3">
    <name type="scientific">Anopheles culicifacies</name>
    <dbReference type="NCBI Taxonomy" id="139723"/>
    <lineage>
        <taxon>Eukaryota</taxon>
        <taxon>Metazoa</taxon>
        <taxon>Ecdysozoa</taxon>
        <taxon>Arthropoda</taxon>
        <taxon>Hexapoda</taxon>
        <taxon>Insecta</taxon>
        <taxon>Pterygota</taxon>
        <taxon>Neoptera</taxon>
        <taxon>Endopterygota</taxon>
        <taxon>Diptera</taxon>
        <taxon>Nematocera</taxon>
        <taxon>Culicoidea</taxon>
        <taxon>Culicidae</taxon>
        <taxon>Anophelinae</taxon>
        <taxon>Anopheles</taxon>
        <taxon>culicifacies species complex</taxon>
    </lineage>
</organism>
<feature type="compositionally biased region" description="Low complexity" evidence="1">
    <location>
        <begin position="19"/>
        <end position="32"/>
    </location>
</feature>
<dbReference type="Proteomes" id="UP000075883">
    <property type="component" value="Unassembled WGS sequence"/>
</dbReference>
<name>A0A182M4P7_9DIPT</name>
<reference evidence="3" key="1">
    <citation type="submission" date="2013-09" db="EMBL/GenBank/DDBJ databases">
        <title>The Genome Sequence of Anopheles culicifacies species A.</title>
        <authorList>
            <consortium name="The Broad Institute Genomics Platform"/>
            <person name="Neafsey D.E."/>
            <person name="Besansky N."/>
            <person name="Howell P."/>
            <person name="Walton C."/>
            <person name="Young S.K."/>
            <person name="Zeng Q."/>
            <person name="Gargeya S."/>
            <person name="Fitzgerald M."/>
            <person name="Haas B."/>
            <person name="Abouelleil A."/>
            <person name="Allen A.W."/>
            <person name="Alvarado L."/>
            <person name="Arachchi H.M."/>
            <person name="Berlin A.M."/>
            <person name="Chapman S.B."/>
            <person name="Gainer-Dewar J."/>
            <person name="Goldberg J."/>
            <person name="Griggs A."/>
            <person name="Gujja S."/>
            <person name="Hansen M."/>
            <person name="Howarth C."/>
            <person name="Imamovic A."/>
            <person name="Ireland A."/>
            <person name="Larimer J."/>
            <person name="McCowan C."/>
            <person name="Murphy C."/>
            <person name="Pearson M."/>
            <person name="Poon T.W."/>
            <person name="Priest M."/>
            <person name="Roberts A."/>
            <person name="Saif S."/>
            <person name="Shea T."/>
            <person name="Sisk P."/>
            <person name="Sykes S."/>
            <person name="Wortman J."/>
            <person name="Nusbaum C."/>
            <person name="Birren B."/>
        </authorList>
    </citation>
    <scope>NUCLEOTIDE SEQUENCE [LARGE SCALE GENOMIC DNA]</scope>
    <source>
        <strain evidence="3">A-37</strain>
    </source>
</reference>
<evidence type="ECO:0000313" key="3">
    <source>
        <dbReference type="Proteomes" id="UP000075883"/>
    </source>
</evidence>
<keyword evidence="3" id="KW-1185">Reference proteome</keyword>